<name>A0A8J5S9D6_ZIZPA</name>
<feature type="region of interest" description="Disordered" evidence="1">
    <location>
        <begin position="60"/>
        <end position="116"/>
    </location>
</feature>
<reference evidence="2" key="1">
    <citation type="journal article" date="2021" name="bioRxiv">
        <title>Whole Genome Assembly and Annotation of Northern Wild Rice, Zizania palustris L., Supports a Whole Genome Duplication in the Zizania Genus.</title>
        <authorList>
            <person name="Haas M."/>
            <person name="Kono T."/>
            <person name="Macchietto M."/>
            <person name="Millas R."/>
            <person name="McGilp L."/>
            <person name="Shao M."/>
            <person name="Duquette J."/>
            <person name="Hirsch C.N."/>
            <person name="Kimball J."/>
        </authorList>
    </citation>
    <scope>NUCLEOTIDE SEQUENCE</scope>
    <source>
        <tissue evidence="2">Fresh leaf tissue</tissue>
    </source>
</reference>
<comment type="caution">
    <text evidence="2">The sequence shown here is derived from an EMBL/GenBank/DDBJ whole genome shotgun (WGS) entry which is preliminary data.</text>
</comment>
<reference evidence="2" key="2">
    <citation type="submission" date="2021-02" db="EMBL/GenBank/DDBJ databases">
        <authorList>
            <person name="Kimball J.A."/>
            <person name="Haas M.W."/>
            <person name="Macchietto M."/>
            <person name="Kono T."/>
            <person name="Duquette J."/>
            <person name="Shao M."/>
        </authorList>
    </citation>
    <scope>NUCLEOTIDE SEQUENCE</scope>
    <source>
        <tissue evidence="2">Fresh leaf tissue</tissue>
    </source>
</reference>
<feature type="compositionally biased region" description="Basic and acidic residues" evidence="1">
    <location>
        <begin position="95"/>
        <end position="116"/>
    </location>
</feature>
<dbReference type="AlphaFoldDB" id="A0A8J5S9D6"/>
<feature type="compositionally biased region" description="Pro residues" evidence="1">
    <location>
        <begin position="82"/>
        <end position="94"/>
    </location>
</feature>
<protein>
    <submittedName>
        <fullName evidence="2">Uncharacterized protein</fullName>
    </submittedName>
</protein>
<gene>
    <name evidence="2" type="ORF">GUJ93_ZPchr0002g24120</name>
</gene>
<keyword evidence="3" id="KW-1185">Reference proteome</keyword>
<evidence type="ECO:0000256" key="1">
    <source>
        <dbReference type="SAM" id="MobiDB-lite"/>
    </source>
</evidence>
<dbReference type="Proteomes" id="UP000729402">
    <property type="component" value="Unassembled WGS sequence"/>
</dbReference>
<sequence>MGFPPSFLFAAPDLKPELKKITFPFFATPDLTPARRPAVRRPSVVARLPSCVSATGWSLDAEQCPPPNHPVVVPRERASLAPLPPERASPAPLPPERHRFERERSRERDGVRDGVL</sequence>
<dbReference type="EMBL" id="JAAALK010000287">
    <property type="protein sequence ID" value="KAG8058480.1"/>
    <property type="molecule type" value="Genomic_DNA"/>
</dbReference>
<evidence type="ECO:0000313" key="3">
    <source>
        <dbReference type="Proteomes" id="UP000729402"/>
    </source>
</evidence>
<organism evidence="2 3">
    <name type="scientific">Zizania palustris</name>
    <name type="common">Northern wild rice</name>
    <dbReference type="NCBI Taxonomy" id="103762"/>
    <lineage>
        <taxon>Eukaryota</taxon>
        <taxon>Viridiplantae</taxon>
        <taxon>Streptophyta</taxon>
        <taxon>Embryophyta</taxon>
        <taxon>Tracheophyta</taxon>
        <taxon>Spermatophyta</taxon>
        <taxon>Magnoliopsida</taxon>
        <taxon>Liliopsida</taxon>
        <taxon>Poales</taxon>
        <taxon>Poaceae</taxon>
        <taxon>BOP clade</taxon>
        <taxon>Oryzoideae</taxon>
        <taxon>Oryzeae</taxon>
        <taxon>Zizaniinae</taxon>
        <taxon>Zizania</taxon>
    </lineage>
</organism>
<accession>A0A8J5S9D6</accession>
<proteinExistence type="predicted"/>
<evidence type="ECO:0000313" key="2">
    <source>
        <dbReference type="EMBL" id="KAG8058480.1"/>
    </source>
</evidence>